<evidence type="ECO:0000313" key="2">
    <source>
        <dbReference type="Proteomes" id="UP000314294"/>
    </source>
</evidence>
<sequence>MGSRIWNDMIGFKATDLVQNKREPPTLQSNSRLSSSDHAALSSVHLMLSAADVRRELVAVLAAVATDVALEGLAETVATHVDGKHDVVQEEDATVPAVEGAHRPTIPV</sequence>
<dbReference type="Proteomes" id="UP000314294">
    <property type="component" value="Unassembled WGS sequence"/>
</dbReference>
<accession>A0A4Z2IWX5</accession>
<reference evidence="1 2" key="1">
    <citation type="submission" date="2019-03" db="EMBL/GenBank/DDBJ databases">
        <title>First draft genome of Liparis tanakae, snailfish: a comprehensive survey of snailfish specific genes.</title>
        <authorList>
            <person name="Kim W."/>
            <person name="Song I."/>
            <person name="Jeong J.-H."/>
            <person name="Kim D."/>
            <person name="Kim S."/>
            <person name="Ryu S."/>
            <person name="Song J.Y."/>
            <person name="Lee S.K."/>
        </authorList>
    </citation>
    <scope>NUCLEOTIDE SEQUENCE [LARGE SCALE GENOMIC DNA]</scope>
    <source>
        <tissue evidence="1">Muscle</tissue>
    </source>
</reference>
<comment type="caution">
    <text evidence="1">The sequence shown here is derived from an EMBL/GenBank/DDBJ whole genome shotgun (WGS) entry which is preliminary data.</text>
</comment>
<organism evidence="1 2">
    <name type="scientific">Liparis tanakae</name>
    <name type="common">Tanaka's snailfish</name>
    <dbReference type="NCBI Taxonomy" id="230148"/>
    <lineage>
        <taxon>Eukaryota</taxon>
        <taxon>Metazoa</taxon>
        <taxon>Chordata</taxon>
        <taxon>Craniata</taxon>
        <taxon>Vertebrata</taxon>
        <taxon>Euteleostomi</taxon>
        <taxon>Actinopterygii</taxon>
        <taxon>Neopterygii</taxon>
        <taxon>Teleostei</taxon>
        <taxon>Neoteleostei</taxon>
        <taxon>Acanthomorphata</taxon>
        <taxon>Eupercaria</taxon>
        <taxon>Perciformes</taxon>
        <taxon>Cottioidei</taxon>
        <taxon>Cottales</taxon>
        <taxon>Liparidae</taxon>
        <taxon>Liparis</taxon>
    </lineage>
</organism>
<proteinExistence type="predicted"/>
<protein>
    <submittedName>
        <fullName evidence="1">Uncharacterized protein</fullName>
    </submittedName>
</protein>
<dbReference type="EMBL" id="SRLO01000039">
    <property type="protein sequence ID" value="TNN82470.1"/>
    <property type="molecule type" value="Genomic_DNA"/>
</dbReference>
<name>A0A4Z2IWX5_9TELE</name>
<dbReference type="AlphaFoldDB" id="A0A4Z2IWX5"/>
<keyword evidence="2" id="KW-1185">Reference proteome</keyword>
<gene>
    <name evidence="1" type="ORF">EYF80_007305</name>
</gene>
<evidence type="ECO:0000313" key="1">
    <source>
        <dbReference type="EMBL" id="TNN82470.1"/>
    </source>
</evidence>